<dbReference type="FunFam" id="3.40.50.300:FF:000398">
    <property type="entry name" value="Type IV pilus assembly ATPase PilB"/>
    <property type="match status" value="1"/>
</dbReference>
<evidence type="ECO:0000256" key="1">
    <source>
        <dbReference type="ARBA" id="ARBA00006611"/>
    </source>
</evidence>
<protein>
    <recommendedName>
        <fullName evidence="7">protein-secreting ATPase</fullName>
        <ecNumber evidence="7">7.4.2.8</ecNumber>
    </recommendedName>
</protein>
<dbReference type="AlphaFoldDB" id="A0A7V3YKG2"/>
<dbReference type="Pfam" id="PF00437">
    <property type="entry name" value="T2SSE"/>
    <property type="match status" value="1"/>
</dbReference>
<dbReference type="InterPro" id="IPR027417">
    <property type="entry name" value="P-loop_NTPase"/>
</dbReference>
<evidence type="ECO:0000256" key="4">
    <source>
        <dbReference type="ARBA" id="ARBA00022840"/>
    </source>
</evidence>
<sequence length="568" mass="64332">MEDRTFRPRRLGEILLAKYRITPEQLEKALEEQKKTGGKLGEILQKMGLVESKEVYEALAEQLGIPYVDLDSYVIDPRVVTLLPEKFCRQHQVVPVGEEKNTLILAMANPVDVVAIDRVRLMTKKEVKPVMASPQDIEKVLNAYYGIGESVEELIREAETRESLVLPEEEEELKIDQLKALGEEAPIIRVVNMLILQAIRSGASDIHIEPQEDQVRIRFRIDGILHDVTSTSIQVHPALVSRIKILSRMNIAERRLPQDGRFQVTVDNRTVDFRVSSLPTIFGEKIVMRILDKSTLLLDLDRLGFEEEDLEKFYRLIQHPYGMILLTGPTGSGKTTTLYSALNFINKPDLNIITIEDPVEYRLPGINQVQVRPKIGLTFANTLRAIMRQDPDVIMVGEIRDYETAEIAIHAALTGHLVFSTLHTNTAAGALVRLQEMGIPSYLIASALVGVVAQRLVRKICERCKVEFEVRGPIARELTEGREDRLVLFRGKGCPECNRTGYRGRIAVSEVLVMDDDLRALVLRNATERELTEKACEKGMRTLRENAIRKVLRGVTTLEEMYRITARV</sequence>
<dbReference type="SUPFAM" id="SSF52540">
    <property type="entry name" value="P-loop containing nucleoside triphosphate hydrolases"/>
    <property type="match status" value="1"/>
</dbReference>
<keyword evidence="6" id="KW-1278">Translocase</keyword>
<organism evidence="10">
    <name type="scientific">Candidatus Caldatribacterium californiense</name>
    <dbReference type="NCBI Taxonomy" id="1454726"/>
    <lineage>
        <taxon>Bacteria</taxon>
        <taxon>Pseudomonadati</taxon>
        <taxon>Atribacterota</taxon>
        <taxon>Atribacteria</taxon>
        <taxon>Atribacterales</taxon>
        <taxon>Candidatus Caldatribacteriaceae</taxon>
        <taxon>Candidatus Caldatribacterium</taxon>
    </lineage>
</organism>
<keyword evidence="4" id="KW-0067">ATP-binding</keyword>
<dbReference type="InterPro" id="IPR007831">
    <property type="entry name" value="T2SS_GspE_N"/>
</dbReference>
<dbReference type="InterPro" id="IPR001482">
    <property type="entry name" value="T2SS/T4SS_dom"/>
</dbReference>
<evidence type="ECO:0000256" key="2">
    <source>
        <dbReference type="ARBA" id="ARBA00022448"/>
    </source>
</evidence>
<dbReference type="PROSITE" id="PS00662">
    <property type="entry name" value="T2SP_E"/>
    <property type="match status" value="1"/>
</dbReference>
<dbReference type="Pfam" id="PF05157">
    <property type="entry name" value="MshEN"/>
    <property type="match status" value="1"/>
</dbReference>
<name>A0A7V3YKG2_9BACT</name>
<dbReference type="GO" id="GO:0016887">
    <property type="term" value="F:ATP hydrolysis activity"/>
    <property type="evidence" value="ECO:0007669"/>
    <property type="project" value="TreeGrafter"/>
</dbReference>
<dbReference type="GO" id="GO:0005886">
    <property type="term" value="C:plasma membrane"/>
    <property type="evidence" value="ECO:0007669"/>
    <property type="project" value="TreeGrafter"/>
</dbReference>
<dbReference type="InterPro" id="IPR003593">
    <property type="entry name" value="AAA+_ATPase"/>
</dbReference>
<keyword evidence="3" id="KW-0547">Nucleotide-binding</keyword>
<feature type="domain" description="Bacterial type II secretion system protein E" evidence="9">
    <location>
        <begin position="387"/>
        <end position="401"/>
    </location>
</feature>
<dbReference type="GO" id="GO:0008564">
    <property type="term" value="F:protein-exporting ATPase activity"/>
    <property type="evidence" value="ECO:0007669"/>
    <property type="project" value="UniProtKB-EC"/>
</dbReference>
<evidence type="ECO:0000256" key="6">
    <source>
        <dbReference type="ARBA" id="ARBA00022967"/>
    </source>
</evidence>
<evidence type="ECO:0000259" key="9">
    <source>
        <dbReference type="PROSITE" id="PS00662"/>
    </source>
</evidence>
<dbReference type="Gene3D" id="3.40.50.300">
    <property type="entry name" value="P-loop containing nucleotide triphosphate hydrolases"/>
    <property type="match status" value="1"/>
</dbReference>
<evidence type="ECO:0000256" key="7">
    <source>
        <dbReference type="ARBA" id="ARBA00024382"/>
    </source>
</evidence>
<evidence type="ECO:0000256" key="5">
    <source>
        <dbReference type="ARBA" id="ARBA00022927"/>
    </source>
</evidence>
<dbReference type="EMBL" id="DTEN01000055">
    <property type="protein sequence ID" value="HGI74317.1"/>
    <property type="molecule type" value="Genomic_DNA"/>
</dbReference>
<dbReference type="CDD" id="cd01129">
    <property type="entry name" value="PulE-GspE-like"/>
    <property type="match status" value="1"/>
</dbReference>
<dbReference type="PANTHER" id="PTHR30258">
    <property type="entry name" value="TYPE II SECRETION SYSTEM PROTEIN GSPE-RELATED"/>
    <property type="match status" value="1"/>
</dbReference>
<dbReference type="InterPro" id="IPR037257">
    <property type="entry name" value="T2SS_E_N_sf"/>
</dbReference>
<dbReference type="InterPro" id="IPR013369">
    <property type="entry name" value="T2SS_GspE"/>
</dbReference>
<reference evidence="10" key="1">
    <citation type="journal article" date="2020" name="mSystems">
        <title>Genome- and Community-Level Interaction Insights into Carbon Utilization and Element Cycling Functions of Hydrothermarchaeota in Hydrothermal Sediment.</title>
        <authorList>
            <person name="Zhou Z."/>
            <person name="Liu Y."/>
            <person name="Xu W."/>
            <person name="Pan J."/>
            <person name="Luo Z.H."/>
            <person name="Li M."/>
        </authorList>
    </citation>
    <scope>NUCLEOTIDE SEQUENCE [LARGE SCALE GENOMIC DNA]</scope>
    <source>
        <strain evidence="10">SpSt-716</strain>
    </source>
</reference>
<comment type="similarity">
    <text evidence="1">Belongs to the GSP E family.</text>
</comment>
<gene>
    <name evidence="10" type="primary">gspE</name>
    <name evidence="10" type="ORF">ENU96_01350</name>
</gene>
<dbReference type="Gene3D" id="3.30.300.160">
    <property type="entry name" value="Type II secretion system, protein E, N-terminal domain"/>
    <property type="match status" value="1"/>
</dbReference>
<evidence type="ECO:0000313" key="10">
    <source>
        <dbReference type="EMBL" id="HGI74317.1"/>
    </source>
</evidence>
<dbReference type="Gene3D" id="3.30.450.90">
    <property type="match status" value="1"/>
</dbReference>
<dbReference type="GO" id="GO:0015627">
    <property type="term" value="C:type II protein secretion system complex"/>
    <property type="evidence" value="ECO:0007669"/>
    <property type="project" value="InterPro"/>
</dbReference>
<keyword evidence="2" id="KW-0813">Transport</keyword>
<keyword evidence="5" id="KW-0653">Protein transport</keyword>
<comment type="catalytic activity">
    <reaction evidence="8">
        <text>ATP + H2O + cellular proteinSide 1 = ADP + phosphate + cellular proteinSide 2.</text>
        <dbReference type="EC" id="7.4.2.8"/>
    </reaction>
</comment>
<dbReference type="FunFam" id="3.30.450.90:FF:000001">
    <property type="entry name" value="Type II secretion system ATPase GspE"/>
    <property type="match status" value="1"/>
</dbReference>
<evidence type="ECO:0000256" key="3">
    <source>
        <dbReference type="ARBA" id="ARBA00022741"/>
    </source>
</evidence>
<evidence type="ECO:0000256" key="8">
    <source>
        <dbReference type="ARBA" id="ARBA00034006"/>
    </source>
</evidence>
<dbReference type="GO" id="GO:0005524">
    <property type="term" value="F:ATP binding"/>
    <property type="evidence" value="ECO:0007669"/>
    <property type="project" value="UniProtKB-KW"/>
</dbReference>
<dbReference type="FunFam" id="3.30.300.160:FF:000002">
    <property type="entry name" value="Type II secretion system protein E"/>
    <property type="match status" value="1"/>
</dbReference>
<accession>A0A7V3YKG2</accession>
<dbReference type="EC" id="7.4.2.8" evidence="7"/>
<dbReference type="NCBIfam" id="TIGR02533">
    <property type="entry name" value="type_II_gspE"/>
    <property type="match status" value="1"/>
</dbReference>
<dbReference type="Gene3D" id="1.10.40.70">
    <property type="match status" value="1"/>
</dbReference>
<comment type="caution">
    <text evidence="10">The sequence shown here is derived from an EMBL/GenBank/DDBJ whole genome shotgun (WGS) entry which is preliminary data.</text>
</comment>
<dbReference type="SMART" id="SM00382">
    <property type="entry name" value="AAA"/>
    <property type="match status" value="1"/>
</dbReference>
<dbReference type="PANTHER" id="PTHR30258:SF1">
    <property type="entry name" value="PROTEIN TRANSPORT PROTEIN HOFB HOMOLOG"/>
    <property type="match status" value="1"/>
</dbReference>
<dbReference type="SUPFAM" id="SSF160246">
    <property type="entry name" value="EspE N-terminal domain-like"/>
    <property type="match status" value="1"/>
</dbReference>
<proteinExistence type="inferred from homology"/>
<dbReference type="GO" id="GO:0015628">
    <property type="term" value="P:protein secretion by the type II secretion system"/>
    <property type="evidence" value="ECO:0007669"/>
    <property type="project" value="InterPro"/>
</dbReference>